<dbReference type="InterPro" id="IPR047041">
    <property type="entry name" value="BipA_GTP-bd_dom"/>
</dbReference>
<dbReference type="CDD" id="cd01891">
    <property type="entry name" value="TypA_BipA"/>
    <property type="match status" value="1"/>
</dbReference>
<dbReference type="InterPro" id="IPR000795">
    <property type="entry name" value="T_Tr_GTP-bd_dom"/>
</dbReference>
<dbReference type="InterPro" id="IPR027417">
    <property type="entry name" value="P-loop_NTPase"/>
</dbReference>
<dbReference type="FunFam" id="3.40.50.300:FF:000055">
    <property type="entry name" value="GTP-binding protein TypA"/>
    <property type="match status" value="1"/>
</dbReference>
<protein>
    <recommendedName>
        <fullName evidence="1">Tr-type G domain-containing protein</fullName>
    </recommendedName>
</protein>
<dbReference type="Pfam" id="PF00009">
    <property type="entry name" value="GTP_EFTU"/>
    <property type="match status" value="1"/>
</dbReference>
<dbReference type="InterPro" id="IPR009000">
    <property type="entry name" value="Transl_B-barrel_sf"/>
</dbReference>
<dbReference type="Pfam" id="PF00679">
    <property type="entry name" value="EFG_C"/>
    <property type="match status" value="1"/>
</dbReference>
<dbReference type="PRINTS" id="PR00315">
    <property type="entry name" value="ELONGATNFCT"/>
</dbReference>
<evidence type="ECO:0000313" key="3">
    <source>
        <dbReference type="Proteomes" id="UP000041254"/>
    </source>
</evidence>
<dbReference type="OMA" id="INEREYC"/>
<dbReference type="Gene3D" id="3.40.50.300">
    <property type="entry name" value="P-loop containing nucleotide triphosphate hydrolases"/>
    <property type="match status" value="1"/>
</dbReference>
<dbReference type="InterPro" id="IPR042116">
    <property type="entry name" value="TypA/BipA_C"/>
</dbReference>
<dbReference type="Pfam" id="PF21018">
    <property type="entry name" value="BipA_C"/>
    <property type="match status" value="1"/>
</dbReference>
<dbReference type="GO" id="GO:0003924">
    <property type="term" value="F:GTPase activity"/>
    <property type="evidence" value="ECO:0007669"/>
    <property type="project" value="InterPro"/>
</dbReference>
<dbReference type="GO" id="GO:1990904">
    <property type="term" value="C:ribonucleoprotein complex"/>
    <property type="evidence" value="ECO:0007669"/>
    <property type="project" value="TreeGrafter"/>
</dbReference>
<dbReference type="InterPro" id="IPR000640">
    <property type="entry name" value="EFG_V-like"/>
</dbReference>
<dbReference type="SUPFAM" id="SSF52540">
    <property type="entry name" value="P-loop containing nucleoside triphosphate hydrolases"/>
    <property type="match status" value="1"/>
</dbReference>
<sequence>MPCSPSNLGSLSRRAAALCSSSPLPRPFPPFITQRRSLALSAGRRGPRPVPVEIERVRNVAVIAHVDHGKTTLVDQLLRQSGLSVDQERLLDKNDLERERGITILSKCTRLTWKDKILNIVDTPGHADFGGEVERILSMVDGVCLVVDIVEGPRTQTKFVLSKALLNPELKPIVVINKVDRPCERPPGEIENEIFDLFMSLEANDHQMEYPVLYASAKNGWVETEWDSIKNEEHPQGVLPLFEAIVSTVPPPLTNAEAQKLHNDPPRQLVSLIEQAEGFGPTATGKVYSGIFINAKNDLYYRTQEDKLSGKSKLRDLSIVRGTTREKTDVAGAGDIVSISVLGAVPKATDCISTQEQFDVIPARLIDPPVICVEVSPNTSPLAGQDGTFNTLQSIAQRLRKEALVNVAIDVAEVAGGVNLKGRGELQLGILLETMRREGFEMQVTQPTVVYQTDDEGRVFEPWEEFTIEAPLSTSAAIIEKMSQRMADLVDMRDVGDNSRIKFHCSSRNFLGVRTFLRDVTKGTAVVSSEFLEYRPKAPSIKLDRNGLILAAGSGTTTEFALVDLQTKGTLFVRDAVPIYMGQILGESNNPDDVVMNAIKEHPKYKGREKQKEIVAALTPPRDFTIEMALSYIQDDEMVEVTPKRIVMRKKILDAQQRKQLERKAAQGK</sequence>
<dbReference type="SUPFAM" id="SSF54980">
    <property type="entry name" value="EF-G C-terminal domain-like"/>
    <property type="match status" value="2"/>
</dbReference>
<dbReference type="PhylomeDB" id="A0A0G4G163"/>
<dbReference type="AlphaFoldDB" id="A0A0G4G163"/>
<dbReference type="InterPro" id="IPR031157">
    <property type="entry name" value="G_TR_CS"/>
</dbReference>
<proteinExistence type="predicted"/>
<accession>A0A0G4G163</accession>
<feature type="domain" description="Tr-type G" evidence="1">
    <location>
        <begin position="55"/>
        <end position="253"/>
    </location>
</feature>
<name>A0A0G4G163_VITBC</name>
<dbReference type="EMBL" id="CDMY01000543">
    <property type="protein sequence ID" value="CEM21829.1"/>
    <property type="molecule type" value="Genomic_DNA"/>
</dbReference>
<dbReference type="OrthoDB" id="364892at2759"/>
<dbReference type="InterPro" id="IPR005225">
    <property type="entry name" value="Small_GTP-bd"/>
</dbReference>
<dbReference type="PANTHER" id="PTHR42908">
    <property type="entry name" value="TRANSLATION ELONGATION FACTOR-RELATED"/>
    <property type="match status" value="1"/>
</dbReference>
<organism evidence="2 3">
    <name type="scientific">Vitrella brassicaformis (strain CCMP3155)</name>
    <dbReference type="NCBI Taxonomy" id="1169540"/>
    <lineage>
        <taxon>Eukaryota</taxon>
        <taxon>Sar</taxon>
        <taxon>Alveolata</taxon>
        <taxon>Colpodellida</taxon>
        <taxon>Vitrellaceae</taxon>
        <taxon>Vitrella</taxon>
    </lineage>
</organism>
<dbReference type="PROSITE" id="PS00301">
    <property type="entry name" value="G_TR_1"/>
    <property type="match status" value="1"/>
</dbReference>
<dbReference type="STRING" id="1169540.A0A0G4G163"/>
<dbReference type="InParanoid" id="A0A0G4G163"/>
<dbReference type="PANTHER" id="PTHR42908:SF8">
    <property type="entry name" value="TR-TYPE G DOMAIN-CONTAINING PROTEIN"/>
    <property type="match status" value="1"/>
</dbReference>
<dbReference type="Gene3D" id="3.30.70.870">
    <property type="entry name" value="Elongation Factor G (Translational Gtpase), domain 3"/>
    <property type="match status" value="1"/>
</dbReference>
<dbReference type="InterPro" id="IPR048876">
    <property type="entry name" value="BipA_C"/>
</dbReference>
<dbReference type="Gene3D" id="2.40.50.250">
    <property type="entry name" value="bipa protein"/>
    <property type="match status" value="1"/>
</dbReference>
<dbReference type="VEuPathDB" id="CryptoDB:Vbra_9588"/>
<dbReference type="GO" id="GO:0005829">
    <property type="term" value="C:cytosol"/>
    <property type="evidence" value="ECO:0007669"/>
    <property type="project" value="TreeGrafter"/>
</dbReference>
<dbReference type="PROSITE" id="PS51722">
    <property type="entry name" value="G_TR_2"/>
    <property type="match status" value="1"/>
</dbReference>
<dbReference type="NCBIfam" id="TIGR00231">
    <property type="entry name" value="small_GTP"/>
    <property type="match status" value="1"/>
</dbReference>
<gene>
    <name evidence="2" type="ORF">Vbra_9588</name>
</gene>
<evidence type="ECO:0000259" key="1">
    <source>
        <dbReference type="PROSITE" id="PS51722"/>
    </source>
</evidence>
<dbReference type="GO" id="GO:0005525">
    <property type="term" value="F:GTP binding"/>
    <property type="evidence" value="ECO:0007669"/>
    <property type="project" value="InterPro"/>
</dbReference>
<dbReference type="FunCoup" id="A0A0G4G163">
    <property type="interactions" value="51"/>
</dbReference>
<dbReference type="Gene3D" id="3.30.70.240">
    <property type="match status" value="1"/>
</dbReference>
<dbReference type="Gene3D" id="2.40.30.10">
    <property type="entry name" value="Translation factors"/>
    <property type="match status" value="1"/>
</dbReference>
<keyword evidence="3" id="KW-1185">Reference proteome</keyword>
<reference evidence="2 3" key="1">
    <citation type="submission" date="2014-11" db="EMBL/GenBank/DDBJ databases">
        <authorList>
            <person name="Zhu J."/>
            <person name="Qi W."/>
            <person name="Song R."/>
        </authorList>
    </citation>
    <scope>NUCLEOTIDE SEQUENCE [LARGE SCALE GENOMIC DNA]</scope>
</reference>
<evidence type="ECO:0000313" key="2">
    <source>
        <dbReference type="EMBL" id="CEM21829.1"/>
    </source>
</evidence>
<dbReference type="InterPro" id="IPR035647">
    <property type="entry name" value="EFG_III/V"/>
</dbReference>
<dbReference type="Proteomes" id="UP000041254">
    <property type="component" value="Unassembled WGS sequence"/>
</dbReference>
<dbReference type="SUPFAM" id="SSF50447">
    <property type="entry name" value="Translation proteins"/>
    <property type="match status" value="1"/>
</dbReference>